<comment type="caution">
    <text evidence="7">The sequence shown here is derived from an EMBL/GenBank/DDBJ whole genome shotgun (WGS) entry which is preliminary data.</text>
</comment>
<dbReference type="RefSeq" id="WP_115873187.1">
    <property type="nucleotide sequence ID" value="NZ_JARPWD010000006.1"/>
</dbReference>
<evidence type="ECO:0000259" key="5">
    <source>
        <dbReference type="Pfam" id="PF07731"/>
    </source>
</evidence>
<dbReference type="EMBL" id="JARPWH010000007">
    <property type="protein sequence ID" value="MDT2401425.1"/>
    <property type="molecule type" value="Genomic_DNA"/>
</dbReference>
<reference evidence="7" key="1">
    <citation type="submission" date="2023-03" db="EMBL/GenBank/DDBJ databases">
        <authorList>
            <person name="Shen W."/>
            <person name="Cai J."/>
        </authorList>
    </citation>
    <scope>NUCLEOTIDE SEQUENCE</scope>
    <source>
        <strain evidence="7">P33-2</strain>
    </source>
</reference>
<proteinExistence type="inferred from homology"/>
<dbReference type="InterPro" id="IPR045087">
    <property type="entry name" value="Cu-oxidase_fam"/>
</dbReference>
<accession>A0AAW8RPZ3</accession>
<feature type="domain" description="Plastocyanin-like" evidence="5">
    <location>
        <begin position="411"/>
        <end position="529"/>
    </location>
</feature>
<feature type="transmembrane region" description="Helical" evidence="4">
    <location>
        <begin position="10"/>
        <end position="28"/>
    </location>
</feature>
<dbReference type="InterPro" id="IPR008972">
    <property type="entry name" value="Cupredoxin"/>
</dbReference>
<dbReference type="PROSITE" id="PS00080">
    <property type="entry name" value="MULTICOPPER_OXIDASE2"/>
    <property type="match status" value="1"/>
</dbReference>
<dbReference type="InterPro" id="IPR011707">
    <property type="entry name" value="Cu-oxidase-like_N"/>
</dbReference>
<evidence type="ECO:0000256" key="2">
    <source>
        <dbReference type="ARBA" id="ARBA00022723"/>
    </source>
</evidence>
<dbReference type="InterPro" id="IPR011706">
    <property type="entry name" value="Cu-oxidase_C"/>
</dbReference>
<dbReference type="AlphaFoldDB" id="A0AAW8RPZ3"/>
<evidence type="ECO:0000256" key="3">
    <source>
        <dbReference type="ARBA" id="ARBA00023002"/>
    </source>
</evidence>
<keyword evidence="4" id="KW-1133">Transmembrane helix</keyword>
<dbReference type="Proteomes" id="UP001260773">
    <property type="component" value="Unassembled WGS sequence"/>
</dbReference>
<dbReference type="GO" id="GO:0005507">
    <property type="term" value="F:copper ion binding"/>
    <property type="evidence" value="ECO:0007669"/>
    <property type="project" value="InterPro"/>
</dbReference>
<dbReference type="CDD" id="cd04232">
    <property type="entry name" value="CuRO_1_CueO_FtsP"/>
    <property type="match status" value="1"/>
</dbReference>
<evidence type="ECO:0000256" key="4">
    <source>
        <dbReference type="SAM" id="Phobius"/>
    </source>
</evidence>
<dbReference type="Pfam" id="PF07731">
    <property type="entry name" value="Cu-oxidase_2"/>
    <property type="match status" value="1"/>
</dbReference>
<evidence type="ECO:0000313" key="7">
    <source>
        <dbReference type="EMBL" id="MDT2401425.1"/>
    </source>
</evidence>
<dbReference type="PANTHER" id="PTHR48267:SF1">
    <property type="entry name" value="BILIRUBIN OXIDASE"/>
    <property type="match status" value="1"/>
</dbReference>
<evidence type="ECO:0000313" key="8">
    <source>
        <dbReference type="Proteomes" id="UP001260773"/>
    </source>
</evidence>
<dbReference type="Pfam" id="PF07732">
    <property type="entry name" value="Cu-oxidase_3"/>
    <property type="match status" value="1"/>
</dbReference>
<evidence type="ECO:0000256" key="1">
    <source>
        <dbReference type="ARBA" id="ARBA00010609"/>
    </source>
</evidence>
<dbReference type="Gene3D" id="2.60.40.420">
    <property type="entry name" value="Cupredoxins - blue copper proteins"/>
    <property type="match status" value="3"/>
</dbReference>
<dbReference type="SUPFAM" id="SSF49503">
    <property type="entry name" value="Cupredoxins"/>
    <property type="match status" value="3"/>
</dbReference>
<evidence type="ECO:0000259" key="6">
    <source>
        <dbReference type="Pfam" id="PF07732"/>
    </source>
</evidence>
<keyword evidence="4" id="KW-0812">Transmembrane</keyword>
<keyword evidence="4" id="KW-0472">Membrane</keyword>
<keyword evidence="3" id="KW-0560">Oxidoreductase</keyword>
<keyword evidence="2" id="KW-0479">Metal-binding</keyword>
<sequence length="532" mass="60209">MKKSNPNRKWIIVSIVIILLIGGIFIFFKVQRQEKRSEAAEGFQIGNFWGRSNMMGNNSGSRGGNMMGNRSGGGRNNRMTSVEDIKLKASKQPGKPLLLPPVLEPTIEKENNVTYDIVAKNGEFQIKEGAKTKTLGYNGDFLGPIIRLRKGQKVTLNTTNQLDSRTSFHWHGLKIPSDADGGPHQIIEAGEKKTVSFTVDQEASTLWFHPHPEGETASQVYRGLAGLMYIDDENSDSLDIPKNYGVDDFPLIVQDKSFDSNNQINYEEDYYSDGTQGDNLLINGTINPYVDISKRWIRYRIVSGSNSRNFTFNLSNNDSFYQIASDGGFLNKAEKLTTLTLSPGERAEILIDTKKLKKGDNIKLLANKSVALTMRINKKETNVNFSPTEKLNSLENIVENDFSELNRQTINLQGMSHMVSINNKQFDMDRIDLYKKLNTQEIWEINNRSSMMGSLAHPFHIHGVQFRVLSRNGESPSENEKGWKDTVLVNPEEKVELLVKFDQPGIFMYHCHILEHEEFGMMGQLQVRSNEN</sequence>
<comment type="similarity">
    <text evidence="1">Belongs to the multicopper oxidase family.</text>
</comment>
<dbReference type="CDD" id="cd13867">
    <property type="entry name" value="CuRO_2_CueO_FtsP"/>
    <property type="match status" value="1"/>
</dbReference>
<feature type="domain" description="Plastocyanin-like" evidence="6">
    <location>
        <begin position="121"/>
        <end position="234"/>
    </location>
</feature>
<dbReference type="PANTHER" id="PTHR48267">
    <property type="entry name" value="CUPREDOXIN SUPERFAMILY PROTEIN"/>
    <property type="match status" value="1"/>
</dbReference>
<dbReference type="GO" id="GO:0016491">
    <property type="term" value="F:oxidoreductase activity"/>
    <property type="evidence" value="ECO:0007669"/>
    <property type="project" value="UniProtKB-KW"/>
</dbReference>
<gene>
    <name evidence="7" type="ORF">P7D43_03510</name>
</gene>
<protein>
    <submittedName>
        <fullName evidence="7">Multicopper oxidase domain-containing protein</fullName>
    </submittedName>
</protein>
<dbReference type="CDD" id="cd13890">
    <property type="entry name" value="CuRO_3_CueO_FtsP"/>
    <property type="match status" value="1"/>
</dbReference>
<dbReference type="InterPro" id="IPR002355">
    <property type="entry name" value="Cu_oxidase_Cu_BS"/>
</dbReference>
<organism evidence="7 8">
    <name type="scientific">Enterococcus avium</name>
    <name type="common">Streptococcus avium</name>
    <dbReference type="NCBI Taxonomy" id="33945"/>
    <lineage>
        <taxon>Bacteria</taxon>
        <taxon>Bacillati</taxon>
        <taxon>Bacillota</taxon>
        <taxon>Bacilli</taxon>
        <taxon>Lactobacillales</taxon>
        <taxon>Enterococcaceae</taxon>
        <taxon>Enterococcus</taxon>
    </lineage>
</organism>
<name>A0AAW8RPZ3_ENTAV</name>